<gene>
    <name evidence="1" type="ORF">F8M41_010173</name>
</gene>
<evidence type="ECO:0000313" key="1">
    <source>
        <dbReference type="EMBL" id="KAF0534158.1"/>
    </source>
</evidence>
<evidence type="ECO:0000313" key="2">
    <source>
        <dbReference type="Proteomes" id="UP000439903"/>
    </source>
</evidence>
<dbReference type="Proteomes" id="UP000439903">
    <property type="component" value="Unassembled WGS sequence"/>
</dbReference>
<dbReference type="Gene3D" id="1.25.40.10">
    <property type="entry name" value="Tetratricopeptide repeat domain"/>
    <property type="match status" value="1"/>
</dbReference>
<dbReference type="EMBL" id="WTPW01000214">
    <property type="protein sequence ID" value="KAF0534158.1"/>
    <property type="molecule type" value="Genomic_DNA"/>
</dbReference>
<dbReference type="OrthoDB" id="2218971at2759"/>
<sequence>MDQSISYVHYYNEEIYENEIIDLMKLIDIERNNELALRYRAEAYYIIEKYKETLYDMNKLLKIDINNE</sequence>
<dbReference type="InterPro" id="IPR011990">
    <property type="entry name" value="TPR-like_helical_dom_sf"/>
</dbReference>
<keyword evidence="2" id="KW-1185">Reference proteome</keyword>
<protein>
    <submittedName>
        <fullName evidence="1">Uncharacterized protein</fullName>
    </submittedName>
</protein>
<dbReference type="AlphaFoldDB" id="A0A8H4AUI1"/>
<reference evidence="1 2" key="1">
    <citation type="journal article" date="2019" name="Environ. Microbiol.">
        <title>At the nexus of three kingdoms: the genome of the mycorrhizal fungus Gigaspora margarita provides insights into plant, endobacterial and fungal interactions.</title>
        <authorList>
            <person name="Venice F."/>
            <person name="Ghignone S."/>
            <person name="Salvioli di Fossalunga A."/>
            <person name="Amselem J."/>
            <person name="Novero M."/>
            <person name="Xianan X."/>
            <person name="Sedzielewska Toro K."/>
            <person name="Morin E."/>
            <person name="Lipzen A."/>
            <person name="Grigoriev I.V."/>
            <person name="Henrissat B."/>
            <person name="Martin F.M."/>
            <person name="Bonfante P."/>
        </authorList>
    </citation>
    <scope>NUCLEOTIDE SEQUENCE [LARGE SCALE GENOMIC DNA]</scope>
    <source>
        <strain evidence="1 2">BEG34</strain>
    </source>
</reference>
<organism evidence="1 2">
    <name type="scientific">Gigaspora margarita</name>
    <dbReference type="NCBI Taxonomy" id="4874"/>
    <lineage>
        <taxon>Eukaryota</taxon>
        <taxon>Fungi</taxon>
        <taxon>Fungi incertae sedis</taxon>
        <taxon>Mucoromycota</taxon>
        <taxon>Glomeromycotina</taxon>
        <taxon>Glomeromycetes</taxon>
        <taxon>Diversisporales</taxon>
        <taxon>Gigasporaceae</taxon>
        <taxon>Gigaspora</taxon>
    </lineage>
</organism>
<comment type="caution">
    <text evidence="1">The sequence shown here is derived from an EMBL/GenBank/DDBJ whole genome shotgun (WGS) entry which is preliminary data.</text>
</comment>
<dbReference type="SUPFAM" id="SSF48452">
    <property type="entry name" value="TPR-like"/>
    <property type="match status" value="1"/>
</dbReference>
<proteinExistence type="predicted"/>
<name>A0A8H4AUI1_GIGMA</name>
<accession>A0A8H4AUI1</accession>